<evidence type="ECO:0000313" key="3">
    <source>
        <dbReference type="Proteomes" id="UP001237448"/>
    </source>
</evidence>
<gene>
    <name evidence="2" type="ORF">J3R73_004967</name>
</gene>
<dbReference type="RefSeq" id="WP_307433621.1">
    <property type="nucleotide sequence ID" value="NZ_JAUSVK010000001.1"/>
</dbReference>
<evidence type="ECO:0000256" key="1">
    <source>
        <dbReference type="SAM" id="MobiDB-lite"/>
    </source>
</evidence>
<dbReference type="Proteomes" id="UP001237448">
    <property type="component" value="Unassembled WGS sequence"/>
</dbReference>
<name>A0ABU0FM94_9HYPH</name>
<comment type="caution">
    <text evidence="2">The sequence shown here is derived from an EMBL/GenBank/DDBJ whole genome shotgun (WGS) entry which is preliminary data.</text>
</comment>
<reference evidence="2 3" key="1">
    <citation type="submission" date="2023-07" db="EMBL/GenBank/DDBJ databases">
        <title>Genomic Encyclopedia of Type Strains, Phase IV (KMG-IV): sequencing the most valuable type-strain genomes for metagenomic binning, comparative biology and taxonomic classification.</title>
        <authorList>
            <person name="Goeker M."/>
        </authorList>
    </citation>
    <scope>NUCLEOTIDE SEQUENCE [LARGE SCALE GENOMIC DNA]</scope>
    <source>
        <strain evidence="2 3">DSM 5896</strain>
    </source>
</reference>
<evidence type="ECO:0000313" key="2">
    <source>
        <dbReference type="EMBL" id="MDQ0395175.1"/>
    </source>
</evidence>
<accession>A0ABU0FM94</accession>
<organism evidence="2 3">
    <name type="scientific">Labrys monachus</name>
    <dbReference type="NCBI Taxonomy" id="217067"/>
    <lineage>
        <taxon>Bacteria</taxon>
        <taxon>Pseudomonadati</taxon>
        <taxon>Pseudomonadota</taxon>
        <taxon>Alphaproteobacteria</taxon>
        <taxon>Hyphomicrobiales</taxon>
        <taxon>Xanthobacteraceae</taxon>
        <taxon>Labrys</taxon>
    </lineage>
</organism>
<feature type="region of interest" description="Disordered" evidence="1">
    <location>
        <begin position="1"/>
        <end position="20"/>
    </location>
</feature>
<keyword evidence="3" id="KW-1185">Reference proteome</keyword>
<feature type="compositionally biased region" description="Acidic residues" evidence="1">
    <location>
        <begin position="135"/>
        <end position="152"/>
    </location>
</feature>
<dbReference type="EMBL" id="JAUSVK010000001">
    <property type="protein sequence ID" value="MDQ0395175.1"/>
    <property type="molecule type" value="Genomic_DNA"/>
</dbReference>
<proteinExistence type="predicted"/>
<feature type="compositionally biased region" description="Acidic residues" evidence="1">
    <location>
        <begin position="174"/>
        <end position="188"/>
    </location>
</feature>
<feature type="compositionally biased region" description="Polar residues" evidence="1">
    <location>
        <begin position="1"/>
        <end position="16"/>
    </location>
</feature>
<feature type="region of interest" description="Disordered" evidence="1">
    <location>
        <begin position="132"/>
        <end position="188"/>
    </location>
</feature>
<protein>
    <submittedName>
        <fullName evidence="2">Uncharacterized protein</fullName>
    </submittedName>
</protein>
<sequence length="188" mass="20562">MAVRSNSTLVPISSQAAPPMPAGARALQARVRTNVHALALTVSQGEVHTLQDGIREAVRALARLRGSDDACVLRRAVGNAVEEMIRLLDALDIDPDLEEGGDAEPFLATTHFEDRSSGTEWLHARRCRVDTTDRELEDEHDEDGADREEDQSDREPSLGWTESGEIGAPCWGEADLEQEADAEEEHAI</sequence>